<comment type="caution">
    <text evidence="1">The sequence shown here is derived from an EMBL/GenBank/DDBJ whole genome shotgun (WGS) entry which is preliminary data.</text>
</comment>
<sequence length="112" mass="12907">VIPTIHHAWYSTHPPVFEGFQNFKNCLLQLSLNCFASDSQVIPSGLTRPQSIFPLISFQIVDLYSVRKSASVFRGYVTDQVTNVPYSNYLPEVRLLLFRKSFSEPICWYRSS</sequence>
<accession>A0A101M7B9</accession>
<dbReference type="Proteomes" id="UP000055045">
    <property type="component" value="Unassembled WGS sequence"/>
</dbReference>
<organism evidence="1 2">
    <name type="scientific">Penicillium freii</name>
    <dbReference type="NCBI Taxonomy" id="48697"/>
    <lineage>
        <taxon>Eukaryota</taxon>
        <taxon>Fungi</taxon>
        <taxon>Dikarya</taxon>
        <taxon>Ascomycota</taxon>
        <taxon>Pezizomycotina</taxon>
        <taxon>Eurotiomycetes</taxon>
        <taxon>Eurotiomycetidae</taxon>
        <taxon>Eurotiales</taxon>
        <taxon>Aspergillaceae</taxon>
        <taxon>Penicillium</taxon>
    </lineage>
</organism>
<protein>
    <submittedName>
        <fullName evidence="1">Uncharacterized protein</fullName>
    </submittedName>
</protein>
<keyword evidence="2" id="KW-1185">Reference proteome</keyword>
<evidence type="ECO:0000313" key="2">
    <source>
        <dbReference type="Proteomes" id="UP000055045"/>
    </source>
</evidence>
<gene>
    <name evidence="1" type="ORF">ACN42_g11931</name>
</gene>
<dbReference type="AlphaFoldDB" id="A0A101M7B9"/>
<evidence type="ECO:0000313" key="1">
    <source>
        <dbReference type="EMBL" id="KUM55363.1"/>
    </source>
</evidence>
<name>A0A101M7B9_PENFR</name>
<proteinExistence type="predicted"/>
<dbReference type="EMBL" id="LLXE01001305">
    <property type="protein sequence ID" value="KUM55363.1"/>
    <property type="molecule type" value="Genomic_DNA"/>
</dbReference>
<reference evidence="1 2" key="1">
    <citation type="submission" date="2015-10" db="EMBL/GenBank/DDBJ databases">
        <title>Genome sequencing of Penicillium freii.</title>
        <authorList>
            <person name="Nguyen H.D."/>
            <person name="Visagie C.M."/>
            <person name="Seifert K.A."/>
        </authorList>
    </citation>
    <scope>NUCLEOTIDE SEQUENCE [LARGE SCALE GENOMIC DNA]</scope>
    <source>
        <strain evidence="1 2">DAOM 242723</strain>
    </source>
</reference>
<feature type="non-terminal residue" evidence="1">
    <location>
        <position position="1"/>
    </location>
</feature>